<sequence>MEGLADYWVRQVLTACAAYDWCVSEFVRVNGELLPPRVLHRWCPELGHGARTLAGTPVHLQLLGSDPACMADNAALAVELGAPAIDLNFGCPAKTVNRHRGGAVLLDEPELVHAVTAAVRRAVPATVPVSVKMRLGNDDDQRALDNARGVQSAGAAWLTVHGRTKRQGYRPPAYWDRIGDIREAVTVPVIANGEIWTLEDARRCQRESGCQDLMLGRGAVANPLLCRELRDQHGQAGAPATWDQVLAVLCRFADSIVGTGTDAQLCGRVKQWLSYSRRRWPEAGPLLESVKRETLIEPLAEALHQAATRLPSRPAARPVTGSPA</sequence>
<feature type="site" description="Interacts with tRNA" evidence="9">
    <location>
        <position position="88"/>
    </location>
</feature>
<evidence type="ECO:0000256" key="8">
    <source>
        <dbReference type="ARBA" id="ARBA00023002"/>
    </source>
</evidence>
<evidence type="ECO:0000256" key="4">
    <source>
        <dbReference type="ARBA" id="ARBA00022643"/>
    </source>
</evidence>
<evidence type="ECO:0000256" key="10">
    <source>
        <dbReference type="PIRNR" id="PIRNR006621"/>
    </source>
</evidence>
<organism evidence="12 13">
    <name type="scientific">Alloalcanivorax gelatiniphagus</name>
    <dbReference type="NCBI Taxonomy" id="1194167"/>
    <lineage>
        <taxon>Bacteria</taxon>
        <taxon>Pseudomonadati</taxon>
        <taxon>Pseudomonadota</taxon>
        <taxon>Gammaproteobacteria</taxon>
        <taxon>Oceanospirillales</taxon>
        <taxon>Alcanivoracaceae</taxon>
        <taxon>Alloalcanivorax</taxon>
    </lineage>
</organism>
<reference evidence="12 13" key="1">
    <citation type="submission" date="2019-05" db="EMBL/GenBank/DDBJ databases">
        <title>Genome of Alcanivorax gelatiniphagus, an oil degrading marine bacteria.</title>
        <authorList>
            <person name="Kwon K.K."/>
        </authorList>
    </citation>
    <scope>NUCLEOTIDE SEQUENCE [LARGE SCALE GENOMIC DNA]</scope>
    <source>
        <strain evidence="12 13">MEBiC 08158</strain>
    </source>
</reference>
<comment type="similarity">
    <text evidence="10">Belongs to the dus family.</text>
</comment>
<comment type="function">
    <text evidence="9">Catalyzes the synthesis of 5,6-dihydrouridine (D), a modified base found in the D-loop of most tRNAs, via the reduction of the C5-C6 double bond in target uridines. Specifically modifies U16 in tRNAs.</text>
</comment>
<feature type="domain" description="DUS-like FMN-binding" evidence="11">
    <location>
        <begin position="1"/>
        <end position="231"/>
    </location>
</feature>
<comment type="similarity">
    <text evidence="9">Belongs to the Dus family. DusC subfamily.</text>
</comment>
<dbReference type="HAMAP" id="MF_02043">
    <property type="entry name" value="DusC_subfam"/>
    <property type="match status" value="1"/>
</dbReference>
<evidence type="ECO:0000256" key="2">
    <source>
        <dbReference type="ARBA" id="ARBA00022555"/>
    </source>
</evidence>
<keyword evidence="5 9" id="KW-0819">tRNA processing</keyword>
<evidence type="ECO:0000256" key="7">
    <source>
        <dbReference type="ARBA" id="ARBA00022884"/>
    </source>
</evidence>
<keyword evidence="4 9" id="KW-0288">FMN</keyword>
<evidence type="ECO:0000256" key="1">
    <source>
        <dbReference type="ARBA" id="ARBA00001917"/>
    </source>
</evidence>
<comment type="cofactor">
    <cofactor evidence="1 9 10">
        <name>FMN</name>
        <dbReference type="ChEBI" id="CHEBI:58210"/>
    </cofactor>
</comment>
<keyword evidence="7 9" id="KW-0694">RNA-binding</keyword>
<keyword evidence="6 9" id="KW-0521">NADP</keyword>
<dbReference type="PANTHER" id="PTHR11082">
    <property type="entry name" value="TRNA-DIHYDROURIDINE SYNTHASE"/>
    <property type="match status" value="1"/>
</dbReference>
<evidence type="ECO:0000256" key="5">
    <source>
        <dbReference type="ARBA" id="ARBA00022694"/>
    </source>
</evidence>
<dbReference type="CDD" id="cd02801">
    <property type="entry name" value="DUS_like_FMN"/>
    <property type="match status" value="1"/>
</dbReference>
<feature type="binding site" evidence="9">
    <location>
        <begin position="192"/>
        <end position="194"/>
    </location>
    <ligand>
        <name>FMN</name>
        <dbReference type="ChEBI" id="CHEBI:58210"/>
    </ligand>
</feature>
<name>A0ABY2XKI7_9GAMM</name>
<protein>
    <recommendedName>
        <fullName evidence="9">tRNA-dihydrouridine(16) synthase</fullName>
        <ecNumber evidence="9">1.3.1.-</ecNumber>
    </recommendedName>
    <alternativeName>
        <fullName evidence="9">U16-specific dihydrouridine synthase</fullName>
        <shortName evidence="9">U16-specific Dus</shortName>
    </alternativeName>
    <alternativeName>
        <fullName evidence="9">tRNA-dihydrouridine synthase C</fullName>
    </alternativeName>
</protein>
<dbReference type="SUPFAM" id="SSF51395">
    <property type="entry name" value="FMN-linked oxidoreductases"/>
    <property type="match status" value="1"/>
</dbReference>
<dbReference type="InterPro" id="IPR032886">
    <property type="entry name" value="DusC"/>
</dbReference>
<feature type="active site" description="Proton donor" evidence="9">
    <location>
        <position position="91"/>
    </location>
</feature>
<feature type="binding site" evidence="9">
    <location>
        <position position="132"/>
    </location>
    <ligand>
        <name>FMN</name>
        <dbReference type="ChEBI" id="CHEBI:58210"/>
    </ligand>
</feature>
<comment type="catalytic activity">
    <reaction evidence="9">
        <text>5,6-dihydrouridine(16) in tRNA + NADP(+) = uridine(16) in tRNA + NADPH + H(+)</text>
        <dbReference type="Rhea" id="RHEA:53376"/>
        <dbReference type="Rhea" id="RHEA-COMP:13543"/>
        <dbReference type="Rhea" id="RHEA-COMP:13544"/>
        <dbReference type="ChEBI" id="CHEBI:15378"/>
        <dbReference type="ChEBI" id="CHEBI:57783"/>
        <dbReference type="ChEBI" id="CHEBI:58349"/>
        <dbReference type="ChEBI" id="CHEBI:65315"/>
        <dbReference type="ChEBI" id="CHEBI:74443"/>
    </reaction>
</comment>
<gene>
    <name evidence="9" type="primary">dusC</name>
    <name evidence="12" type="ORF">FGS76_10350</name>
</gene>
<dbReference type="PROSITE" id="PS01136">
    <property type="entry name" value="UPF0034"/>
    <property type="match status" value="1"/>
</dbReference>
<dbReference type="PIRSF" id="PIRSF006621">
    <property type="entry name" value="Dus"/>
    <property type="match status" value="1"/>
</dbReference>
<feature type="site" description="Interacts with tRNA" evidence="9">
    <location>
        <position position="275"/>
    </location>
</feature>
<feature type="site" description="Interacts with tRNA; defines subfamily-specific binding signature" evidence="9">
    <location>
        <position position="291"/>
    </location>
</feature>
<feature type="site" description="Interacts with tRNA; defines subfamily-specific binding signature" evidence="9">
    <location>
        <position position="28"/>
    </location>
</feature>
<evidence type="ECO:0000313" key="12">
    <source>
        <dbReference type="EMBL" id="TMW12551.1"/>
    </source>
</evidence>
<feature type="site" description="Interacts with tRNA" evidence="9">
    <location>
        <position position="169"/>
    </location>
</feature>
<dbReference type="PANTHER" id="PTHR11082:SF26">
    <property type="entry name" value="TRNA-DIHYDROURIDINE(16) SYNTHASE"/>
    <property type="match status" value="1"/>
</dbReference>
<dbReference type="InterPro" id="IPR001269">
    <property type="entry name" value="DUS_fam"/>
</dbReference>
<dbReference type="EC" id="1.3.1.-" evidence="9"/>
<feature type="site" description="Interacts with tRNA; defines subfamily-specific binding signature" evidence="9">
    <location>
        <position position="268"/>
    </location>
</feature>
<evidence type="ECO:0000256" key="3">
    <source>
        <dbReference type="ARBA" id="ARBA00022630"/>
    </source>
</evidence>
<evidence type="ECO:0000259" key="11">
    <source>
        <dbReference type="Pfam" id="PF01207"/>
    </source>
</evidence>
<evidence type="ECO:0000313" key="13">
    <source>
        <dbReference type="Proteomes" id="UP000739180"/>
    </source>
</evidence>
<dbReference type="InterPro" id="IPR035587">
    <property type="entry name" value="DUS-like_FMN-bd"/>
</dbReference>
<keyword evidence="3 9" id="KW-0285">Flavoprotein</keyword>
<dbReference type="Pfam" id="PF01207">
    <property type="entry name" value="Dus"/>
    <property type="match status" value="1"/>
</dbReference>
<dbReference type="Gene3D" id="3.20.20.70">
    <property type="entry name" value="Aldolase class I"/>
    <property type="match status" value="1"/>
</dbReference>
<accession>A0ABY2XKI7</accession>
<keyword evidence="2 9" id="KW-0820">tRNA-binding</keyword>
<comment type="catalytic activity">
    <reaction evidence="9">
        <text>5,6-dihydrouridine(16) in tRNA + NAD(+) = uridine(16) in tRNA + NADH + H(+)</text>
        <dbReference type="Rhea" id="RHEA:53380"/>
        <dbReference type="Rhea" id="RHEA-COMP:13543"/>
        <dbReference type="Rhea" id="RHEA-COMP:13544"/>
        <dbReference type="ChEBI" id="CHEBI:15378"/>
        <dbReference type="ChEBI" id="CHEBI:57540"/>
        <dbReference type="ChEBI" id="CHEBI:57945"/>
        <dbReference type="ChEBI" id="CHEBI:65315"/>
        <dbReference type="ChEBI" id="CHEBI:74443"/>
    </reaction>
</comment>
<keyword evidence="13" id="KW-1185">Reference proteome</keyword>
<dbReference type="Proteomes" id="UP000739180">
    <property type="component" value="Unassembled WGS sequence"/>
</dbReference>
<feature type="binding site" evidence="9">
    <location>
        <begin position="216"/>
        <end position="217"/>
    </location>
    <ligand>
        <name>FMN</name>
        <dbReference type="ChEBI" id="CHEBI:58210"/>
    </ligand>
</feature>
<evidence type="ECO:0000256" key="6">
    <source>
        <dbReference type="ARBA" id="ARBA00022857"/>
    </source>
</evidence>
<dbReference type="InterPro" id="IPR018517">
    <property type="entry name" value="tRNA_hU_synthase_CS"/>
</dbReference>
<evidence type="ECO:0000256" key="9">
    <source>
        <dbReference type="HAMAP-Rule" id="MF_02043"/>
    </source>
</evidence>
<feature type="site" description="Interacts with tRNA; defines subfamily-specific binding signature" evidence="9">
    <location>
        <position position="270"/>
    </location>
</feature>
<dbReference type="Gene3D" id="1.20.225.30">
    <property type="entry name" value="Dihydrouridine synthase, C-terminal recognition domain"/>
    <property type="match status" value="1"/>
</dbReference>
<dbReference type="EMBL" id="VCQT01000033">
    <property type="protein sequence ID" value="TMW12551.1"/>
    <property type="molecule type" value="Genomic_DNA"/>
</dbReference>
<proteinExistence type="inferred from homology"/>
<dbReference type="InterPro" id="IPR042270">
    <property type="entry name" value="DusC_C"/>
</dbReference>
<dbReference type="InterPro" id="IPR013785">
    <property type="entry name" value="Aldolase_TIM"/>
</dbReference>
<comment type="caution">
    <text evidence="12">The sequence shown here is derived from an EMBL/GenBank/DDBJ whole genome shotgun (WGS) entry which is preliminary data.</text>
</comment>
<keyword evidence="8 9" id="KW-0560">Oxidoreductase</keyword>
<feature type="binding site" evidence="9">
    <location>
        <position position="61"/>
    </location>
    <ligand>
        <name>FMN</name>
        <dbReference type="ChEBI" id="CHEBI:58210"/>
    </ligand>
</feature>